<comment type="caution">
    <text evidence="2">The sequence shown here is derived from an EMBL/GenBank/DDBJ whole genome shotgun (WGS) entry which is preliminary data.</text>
</comment>
<dbReference type="InterPro" id="IPR027954">
    <property type="entry name" value="Transcobalamin-like_C"/>
</dbReference>
<gene>
    <name evidence="2" type="ORF">UV73_C0015G0002</name>
</gene>
<proteinExistence type="predicted"/>
<dbReference type="Proteomes" id="UP000034894">
    <property type="component" value="Unassembled WGS sequence"/>
</dbReference>
<evidence type="ECO:0000313" key="3">
    <source>
        <dbReference type="Proteomes" id="UP000034894"/>
    </source>
</evidence>
<sequence>MKASKAKKRRNLIVILLLVVLGLVFFGQSLFLKEEKTANKSAPAEENRYEKSVKELIEEPVGLNKVIVKFGTGDTVVKEYSSKTPFEALQKIAEGEGWQISTKEYKYGLMVESVNKISNSSGGYWTYKIDGQAGKIAADRYTLKKGEAVEWEYVKADN</sequence>
<evidence type="ECO:0000313" key="2">
    <source>
        <dbReference type="EMBL" id="KKS95627.1"/>
    </source>
</evidence>
<protein>
    <recommendedName>
        <fullName evidence="1">Transcobalamin-like C-terminal domain-containing protein</fullName>
    </recommendedName>
</protein>
<organism evidence="2 3">
    <name type="scientific">Candidatus Gottesmanbacteria bacterium GW2011_GWA2_43_14</name>
    <dbReference type="NCBI Taxonomy" id="1618443"/>
    <lineage>
        <taxon>Bacteria</taxon>
        <taxon>Candidatus Gottesmaniibacteriota</taxon>
    </lineage>
</organism>
<dbReference type="STRING" id="1618443.UV73_C0015G0002"/>
<name>A0A0G1DDG5_9BACT</name>
<dbReference type="EMBL" id="LCFP01000015">
    <property type="protein sequence ID" value="KKS95627.1"/>
    <property type="molecule type" value="Genomic_DNA"/>
</dbReference>
<dbReference type="Pfam" id="PF14478">
    <property type="entry name" value="DUF4430"/>
    <property type="match status" value="1"/>
</dbReference>
<dbReference type="Gene3D" id="2.170.130.30">
    <property type="match status" value="1"/>
</dbReference>
<reference evidence="2 3" key="1">
    <citation type="journal article" date="2015" name="Nature">
        <title>rRNA introns, odd ribosomes, and small enigmatic genomes across a large radiation of phyla.</title>
        <authorList>
            <person name="Brown C.T."/>
            <person name="Hug L.A."/>
            <person name="Thomas B.C."/>
            <person name="Sharon I."/>
            <person name="Castelle C.J."/>
            <person name="Singh A."/>
            <person name="Wilkins M.J."/>
            <person name="Williams K.H."/>
            <person name="Banfield J.F."/>
        </authorList>
    </citation>
    <scope>NUCLEOTIDE SEQUENCE [LARGE SCALE GENOMIC DNA]</scope>
</reference>
<dbReference type="AlphaFoldDB" id="A0A0G1DDG5"/>
<evidence type="ECO:0000259" key="1">
    <source>
        <dbReference type="Pfam" id="PF14478"/>
    </source>
</evidence>
<feature type="domain" description="Transcobalamin-like C-terminal" evidence="1">
    <location>
        <begin position="98"/>
        <end position="154"/>
    </location>
</feature>
<accession>A0A0G1DDG5</accession>